<evidence type="ECO:0000313" key="3">
    <source>
        <dbReference type="Proteomes" id="UP000199570"/>
    </source>
</evidence>
<dbReference type="NCBIfam" id="TIGR02293">
    <property type="entry name" value="TAS_TIGR02293"/>
    <property type="match status" value="1"/>
</dbReference>
<dbReference type="OrthoDB" id="8595277at2"/>
<accession>A0A1H1EWD3</accession>
<proteinExistence type="predicted"/>
<feature type="domain" description="Antitoxin Xre/MbcA/ParS-like toxin-binding" evidence="1">
    <location>
        <begin position="97"/>
        <end position="146"/>
    </location>
</feature>
<name>A0A1H1EWD3_9PSED</name>
<dbReference type="AlphaFoldDB" id="A0A1H1EWD3"/>
<protein>
    <submittedName>
        <fullName evidence="2">Putative toxin-antitoxin system antitoxin component, TIGR02293 family</fullName>
    </submittedName>
</protein>
<dbReference type="Pfam" id="PF09722">
    <property type="entry name" value="Xre_MbcA_ParS_C"/>
    <property type="match status" value="1"/>
</dbReference>
<dbReference type="InterPro" id="IPR024467">
    <property type="entry name" value="Xre/MbcA/ParS-like_toxin-bd"/>
</dbReference>
<evidence type="ECO:0000313" key="2">
    <source>
        <dbReference type="EMBL" id="SDQ92824.1"/>
    </source>
</evidence>
<reference evidence="3" key="1">
    <citation type="submission" date="2016-10" db="EMBL/GenBank/DDBJ databases">
        <authorList>
            <person name="Varghese N."/>
            <person name="Submissions S."/>
        </authorList>
    </citation>
    <scope>NUCLEOTIDE SEQUENCE [LARGE SCALE GENOMIC DNA]</scope>
    <source>
        <strain evidence="3">BS3775</strain>
    </source>
</reference>
<evidence type="ECO:0000259" key="1">
    <source>
        <dbReference type="Pfam" id="PF09722"/>
    </source>
</evidence>
<sequence>MFAEILRENAYGAYRVRLEALLYIPTDASDQDIHELIEAGFSAGSVKALCDLGAISLLERDQIIPLKALKTRLAHGQRLTVEESDRLFRVAHIIAMAQTLFGDDDKAKHWLSKSKDCFSGKSPIAMLSTIQGTRRVEEMLIQLAEGLAF</sequence>
<gene>
    <name evidence="2" type="ORF">SAMN04490195_2379</name>
</gene>
<dbReference type="EMBL" id="FNKJ01000003">
    <property type="protein sequence ID" value="SDQ92824.1"/>
    <property type="molecule type" value="Genomic_DNA"/>
</dbReference>
<dbReference type="Proteomes" id="UP000199570">
    <property type="component" value="Unassembled WGS sequence"/>
</dbReference>
<organism evidence="2 3">
    <name type="scientific">Pseudomonas moorei</name>
    <dbReference type="NCBI Taxonomy" id="395599"/>
    <lineage>
        <taxon>Bacteria</taxon>
        <taxon>Pseudomonadati</taxon>
        <taxon>Pseudomonadota</taxon>
        <taxon>Gammaproteobacteria</taxon>
        <taxon>Pseudomonadales</taxon>
        <taxon>Pseudomonadaceae</taxon>
        <taxon>Pseudomonas</taxon>
    </lineage>
</organism>
<dbReference type="InterPro" id="IPR011979">
    <property type="entry name" value="Antitox_Xre"/>
</dbReference>
<dbReference type="RefSeq" id="WP_090321760.1">
    <property type="nucleotide sequence ID" value="NZ_FNKJ01000003.1"/>
</dbReference>
<keyword evidence="3" id="KW-1185">Reference proteome</keyword>